<keyword evidence="1" id="KW-0732">Signal</keyword>
<dbReference type="AlphaFoldDB" id="A0A3M7TKC1"/>
<dbReference type="EMBL" id="QWIU01000002">
    <property type="protein sequence ID" value="RNA63347.1"/>
    <property type="molecule type" value="Genomic_DNA"/>
</dbReference>
<accession>A0A3M7TKC1</accession>
<dbReference type="RefSeq" id="WP_122637317.1">
    <property type="nucleotide sequence ID" value="NZ_QWIU01000002.1"/>
</dbReference>
<evidence type="ECO:0000256" key="1">
    <source>
        <dbReference type="SAM" id="SignalP"/>
    </source>
</evidence>
<evidence type="ECO:0000313" key="2">
    <source>
        <dbReference type="EMBL" id="RNA63347.1"/>
    </source>
</evidence>
<reference evidence="2 3" key="1">
    <citation type="submission" date="2018-08" db="EMBL/GenBank/DDBJ databases">
        <title>Chryseobacterium nematophagum: a novel matrix digesting pathogen of nematodes.</title>
        <authorList>
            <person name="Page A."/>
            <person name="Roberts M."/>
            <person name="Felix M.-A."/>
            <person name="Weir W."/>
        </authorList>
    </citation>
    <scope>NUCLEOTIDE SEQUENCE [LARGE SCALE GENOMIC DNA]</scope>
    <source>
        <strain evidence="2 3">JUb129</strain>
    </source>
</reference>
<name>A0A3M7TKC1_9FLAO</name>
<gene>
    <name evidence="2" type="ORF">D1631_16150</name>
</gene>
<dbReference type="OrthoDB" id="1453974at2"/>
<protein>
    <submittedName>
        <fullName evidence="2">Uncharacterized protein</fullName>
    </submittedName>
</protein>
<sequence>MKNIFIKTKKVILLTLLASGSYFYSQVRIANSTANSSAANSSAFIDASSNPSYNATTNVGKGLLFPRTDLTTFSAFSQGPFGIGNNYPTFYDGFIVFNTASSGIAGVGSTEGTLCRGFWYYDNPSTTIDGGTWKPVRPDLCSTVSPVVTTLNCAGATTTGTLTEGIAASGVSVQVPYIGGNGATYPAGSPITSTGVAGLTATLQAGTLANGNGSLTYTIVGTPTSSGNATFAISFGGQSCSFSIPVVSTGPAVTLNCTPAVEFPTGNLNITQGVNLTTASNYNTVFSYNVNIPGNYPGQTIPSTGVLGLTATLQAGQTPTNVGVSGTIVFSITGTALTTGIASFTFTFGGQTCTFTRTVVGGGGPVNPGTVVMCGSSKLWMTHNLGADMSANPNIPSAQIQGGKYQWGQPNAFVSQAGDQTPNPIAMPFYNGNNSWGAIKTNTDPCPAGFRVPTDAEWTNLVFSGNNPHTFLGVFTDSPTNFGGAIQYSCNGNFLTFPYVGMRGMNDGAILGRGATGMYWKSTLGSGSNGLRFTTGGPNIYNQIGELGNGYAVRCISE</sequence>
<comment type="caution">
    <text evidence="2">The sequence shown here is derived from an EMBL/GenBank/DDBJ whole genome shotgun (WGS) entry which is preliminary data.</text>
</comment>
<dbReference type="Proteomes" id="UP000278775">
    <property type="component" value="Unassembled WGS sequence"/>
</dbReference>
<feature type="chain" id="PRO_5018082054" evidence="1">
    <location>
        <begin position="26"/>
        <end position="558"/>
    </location>
</feature>
<proteinExistence type="predicted"/>
<organism evidence="2 3">
    <name type="scientific">Chryseobacterium nematophagum</name>
    <dbReference type="NCBI Taxonomy" id="2305228"/>
    <lineage>
        <taxon>Bacteria</taxon>
        <taxon>Pseudomonadati</taxon>
        <taxon>Bacteroidota</taxon>
        <taxon>Flavobacteriia</taxon>
        <taxon>Flavobacteriales</taxon>
        <taxon>Weeksellaceae</taxon>
        <taxon>Chryseobacterium group</taxon>
        <taxon>Chryseobacterium</taxon>
    </lineage>
</organism>
<evidence type="ECO:0000313" key="3">
    <source>
        <dbReference type="Proteomes" id="UP000278775"/>
    </source>
</evidence>
<feature type="signal peptide" evidence="1">
    <location>
        <begin position="1"/>
        <end position="25"/>
    </location>
</feature>